<dbReference type="InterPro" id="IPR002656">
    <property type="entry name" value="Acyl_transf_3_dom"/>
</dbReference>
<feature type="transmembrane region" description="Helical" evidence="1">
    <location>
        <begin position="496"/>
        <end position="518"/>
    </location>
</feature>
<feature type="chain" id="PRO_5043358813" evidence="2">
    <location>
        <begin position="17"/>
        <end position="732"/>
    </location>
</feature>
<feature type="transmembrane region" description="Helical" evidence="1">
    <location>
        <begin position="456"/>
        <end position="476"/>
    </location>
</feature>
<feature type="transmembrane region" description="Helical" evidence="1">
    <location>
        <begin position="322"/>
        <end position="346"/>
    </location>
</feature>
<keyword evidence="1" id="KW-0472">Membrane</keyword>
<feature type="transmembrane region" description="Helical" evidence="1">
    <location>
        <begin position="281"/>
        <end position="302"/>
    </location>
</feature>
<dbReference type="AlphaFoldDB" id="A0AAU9GED3"/>
<keyword evidence="1" id="KW-0812">Transmembrane</keyword>
<feature type="transmembrane region" description="Helical" evidence="1">
    <location>
        <begin position="530"/>
        <end position="550"/>
    </location>
</feature>
<keyword evidence="1" id="KW-1133">Transmembrane helix</keyword>
<feature type="transmembrane region" description="Helical" evidence="1">
    <location>
        <begin position="643"/>
        <end position="663"/>
    </location>
</feature>
<dbReference type="InterPro" id="IPR052728">
    <property type="entry name" value="O2_lipid_transport_reg"/>
</dbReference>
<reference evidence="4 5" key="1">
    <citation type="submission" date="2024-02" db="EMBL/GenBank/DDBJ databases">
        <title>A chromosome-level genome assembly of Drosophila madeirensis, a fruit fly species endemic to Madeira island.</title>
        <authorList>
            <person name="Tomihara K."/>
            <person name="Llopart A."/>
            <person name="Yamamoto D."/>
        </authorList>
    </citation>
    <scope>NUCLEOTIDE SEQUENCE [LARGE SCALE GENOMIC DNA]</scope>
    <source>
        <strain evidence="4 5">RF1</strain>
    </source>
</reference>
<accession>A0AAU9GED3</accession>
<evidence type="ECO:0000256" key="1">
    <source>
        <dbReference type="SAM" id="Phobius"/>
    </source>
</evidence>
<keyword evidence="2" id="KW-0732">Signal</keyword>
<gene>
    <name evidence="4" type="ORF">DMAD_04621</name>
</gene>
<evidence type="ECO:0000313" key="4">
    <source>
        <dbReference type="EMBL" id="BFG06022.1"/>
    </source>
</evidence>
<protein>
    <submittedName>
        <fullName evidence="4">Nose resistant to fluoxetine protein 6</fullName>
    </submittedName>
</protein>
<evidence type="ECO:0000313" key="5">
    <source>
        <dbReference type="Proteomes" id="UP001500889"/>
    </source>
</evidence>
<dbReference type="PANTHER" id="PTHR11161:SF0">
    <property type="entry name" value="O-ACYLTRANSFERASE LIKE PROTEIN"/>
    <property type="match status" value="1"/>
</dbReference>
<dbReference type="EMBL" id="AP029267">
    <property type="protein sequence ID" value="BFG06022.1"/>
    <property type="molecule type" value="Genomic_DNA"/>
</dbReference>
<organism evidence="4 5">
    <name type="scientific">Drosophila madeirensis</name>
    <name type="common">Fruit fly</name>
    <dbReference type="NCBI Taxonomy" id="30013"/>
    <lineage>
        <taxon>Eukaryota</taxon>
        <taxon>Metazoa</taxon>
        <taxon>Ecdysozoa</taxon>
        <taxon>Arthropoda</taxon>
        <taxon>Hexapoda</taxon>
        <taxon>Insecta</taxon>
        <taxon>Pterygota</taxon>
        <taxon>Neoptera</taxon>
        <taxon>Endopterygota</taxon>
        <taxon>Diptera</taxon>
        <taxon>Brachycera</taxon>
        <taxon>Muscomorpha</taxon>
        <taxon>Ephydroidea</taxon>
        <taxon>Drosophilidae</taxon>
        <taxon>Drosophila</taxon>
        <taxon>Sophophora</taxon>
    </lineage>
</organism>
<dbReference type="Pfam" id="PF01757">
    <property type="entry name" value="Acyl_transf_3"/>
    <property type="match status" value="1"/>
</dbReference>
<dbReference type="Proteomes" id="UP001500889">
    <property type="component" value="Chromosome E"/>
</dbReference>
<dbReference type="PANTHER" id="PTHR11161">
    <property type="entry name" value="O-ACYLTRANSFERASE"/>
    <property type="match status" value="1"/>
</dbReference>
<feature type="transmembrane region" description="Helical" evidence="1">
    <location>
        <begin position="366"/>
        <end position="383"/>
    </location>
</feature>
<feature type="domain" description="Nose resistant-to-fluoxetine protein N-terminal" evidence="3">
    <location>
        <begin position="72"/>
        <end position="206"/>
    </location>
</feature>
<feature type="transmembrane region" description="Helical" evidence="1">
    <location>
        <begin position="429"/>
        <end position="449"/>
    </location>
</feature>
<name>A0AAU9GED3_DROMD</name>
<dbReference type="InterPro" id="IPR006621">
    <property type="entry name" value="Nose-resist-to-fluoxetine_N"/>
</dbReference>
<evidence type="ECO:0000259" key="3">
    <source>
        <dbReference type="SMART" id="SM00703"/>
    </source>
</evidence>
<dbReference type="SMART" id="SM00703">
    <property type="entry name" value="NRF"/>
    <property type="match status" value="1"/>
</dbReference>
<dbReference type="GO" id="GO:0016747">
    <property type="term" value="F:acyltransferase activity, transferring groups other than amino-acyl groups"/>
    <property type="evidence" value="ECO:0007669"/>
    <property type="project" value="InterPro"/>
</dbReference>
<keyword evidence="5" id="KW-1185">Reference proteome</keyword>
<feature type="signal peptide" evidence="2">
    <location>
        <begin position="1"/>
        <end position="16"/>
    </location>
</feature>
<proteinExistence type="predicted"/>
<feature type="transmembrane region" description="Helical" evidence="1">
    <location>
        <begin position="215"/>
        <end position="239"/>
    </location>
</feature>
<dbReference type="Pfam" id="PF20146">
    <property type="entry name" value="NRF"/>
    <property type="match status" value="1"/>
</dbReference>
<evidence type="ECO:0000256" key="2">
    <source>
        <dbReference type="SAM" id="SignalP"/>
    </source>
</evidence>
<sequence>MISVLAVVSLCGLALARSNAELVYQQENGFSMANYERLMDLRPLGTEFFRHFGNISEADLELLEGRLPSQQDLICLADIAQLMQALTSGRLWALSMIDSWGTIPSGYLMGNRIDFGNYDQCIRLDKAVMDGHSIQGKYCFLELPVAKWLGFDMEILKETNMKTAVCLPSSCSAERMETFVGQLLQRLLGVSNANTKFSIDESSCKTGQSKSFDSLTIVTVVLLSVFVFVMIICTVYDYLRCGDKSRLPPRIVSVFSARANSRSLFAMVDIKSSPNVIHCLHGIRCMSLIWVIFGHEFIIALISPNINQMDALRWVQQAFSSFILYAPFSVDTFFFLSGLLLVVISLRFLDKTKGKINVPMMYLHRYLRLTPLLAVAILVYWKLLPHLADGPLYEQVGFADYSVCERTWFWTLLYVQNYATKETCITHTWYLAVDMQLYIISPILLIALYRWGKKAAGGILLLMLLLSSCLFATMLINNYKVLFKNGGLDQDVQRKLYQATHNHAAPWLVGLLFGYFLHLTRGKQFQMSRLIVWAGWLLSLAMLFTSIFAMYPYAKLLGPSLTVLAQAFYYTLTRIGWPLALCWVVFACMQGHGGLANSFLSSPLWQPLSKLSYSAYIWHVFIMEVNHRRIRSNSHFTNYDMMLAFWATFGFTLLMSYTFYIVIEAPLAGLESLLLPTRKPNLRPSTRPVVATDAVEAVVVRDEVADEAIEPQVETKQTDLDLFPTETSKQSV</sequence>